<dbReference type="InterPro" id="IPR001969">
    <property type="entry name" value="Aspartic_peptidase_AS"/>
</dbReference>
<organism evidence="2">
    <name type="scientific">Camponotus floridanus</name>
    <name type="common">Florida carpenter ant</name>
    <dbReference type="NCBI Taxonomy" id="104421"/>
    <lineage>
        <taxon>Eukaryota</taxon>
        <taxon>Metazoa</taxon>
        <taxon>Ecdysozoa</taxon>
        <taxon>Arthropoda</taxon>
        <taxon>Hexapoda</taxon>
        <taxon>Insecta</taxon>
        <taxon>Pterygota</taxon>
        <taxon>Neoptera</taxon>
        <taxon>Endopterygota</taxon>
        <taxon>Hymenoptera</taxon>
        <taxon>Apocrita</taxon>
        <taxon>Aculeata</taxon>
        <taxon>Formicoidea</taxon>
        <taxon>Formicidae</taxon>
        <taxon>Formicinae</taxon>
        <taxon>Camponotus</taxon>
    </lineage>
</organism>
<dbReference type="Proteomes" id="UP000000311">
    <property type="component" value="Unassembled WGS sequence"/>
</dbReference>
<feature type="non-terminal residue" evidence="1">
    <location>
        <position position="101"/>
    </location>
</feature>
<gene>
    <name evidence="1" type="ORF">EAG_11946</name>
</gene>
<dbReference type="Pfam" id="PF13975">
    <property type="entry name" value="gag-asp_proteas"/>
    <property type="match status" value="1"/>
</dbReference>
<evidence type="ECO:0008006" key="3">
    <source>
        <dbReference type="Google" id="ProtNLM"/>
    </source>
</evidence>
<dbReference type="AlphaFoldDB" id="E2A4C4"/>
<dbReference type="GO" id="GO:0006508">
    <property type="term" value="P:proteolysis"/>
    <property type="evidence" value="ECO:0007669"/>
    <property type="project" value="InterPro"/>
</dbReference>
<dbReference type="EMBL" id="GL436627">
    <property type="protein sequence ID" value="EFN71715.1"/>
    <property type="molecule type" value="Genomic_DNA"/>
</dbReference>
<name>E2A4C4_CAMFO</name>
<dbReference type="InParanoid" id="E2A4C4"/>
<accession>E2A4C4</accession>
<dbReference type="SUPFAM" id="SSF50630">
    <property type="entry name" value="Acid proteases"/>
    <property type="match status" value="1"/>
</dbReference>
<dbReference type="CDD" id="cd00303">
    <property type="entry name" value="retropepsin_like"/>
    <property type="match status" value="1"/>
</dbReference>
<reference evidence="1 2" key="1">
    <citation type="journal article" date="2010" name="Science">
        <title>Genomic comparison of the ants Camponotus floridanus and Harpegnathos saltator.</title>
        <authorList>
            <person name="Bonasio R."/>
            <person name="Zhang G."/>
            <person name="Ye C."/>
            <person name="Mutti N.S."/>
            <person name="Fang X."/>
            <person name="Qin N."/>
            <person name="Donahue G."/>
            <person name="Yang P."/>
            <person name="Li Q."/>
            <person name="Li C."/>
            <person name="Zhang P."/>
            <person name="Huang Z."/>
            <person name="Berger S.L."/>
            <person name="Reinberg D."/>
            <person name="Wang J."/>
            <person name="Liebig J."/>
        </authorList>
    </citation>
    <scope>NUCLEOTIDE SEQUENCE [LARGE SCALE GENOMIC DNA]</scope>
    <source>
        <strain evidence="2">C129</strain>
    </source>
</reference>
<feature type="non-terminal residue" evidence="1">
    <location>
        <position position="1"/>
    </location>
</feature>
<protein>
    <recommendedName>
        <fullName evidence="3">Peptidase A2 domain-containing protein</fullName>
    </recommendedName>
</protein>
<dbReference type="InterPro" id="IPR021109">
    <property type="entry name" value="Peptidase_aspartic_dom_sf"/>
</dbReference>
<sequence>KNVKINDINLMAIIDTGSDLSLMREEQYVKLGAPNLTRREIMFRGISAENYKTIGQFNIEIEIDGECFTISLSVVPNNLMRYDLLLGTDFLDRVNLYVEEG</sequence>
<evidence type="ECO:0000313" key="1">
    <source>
        <dbReference type="EMBL" id="EFN71715.1"/>
    </source>
</evidence>
<dbReference type="GO" id="GO:0004190">
    <property type="term" value="F:aspartic-type endopeptidase activity"/>
    <property type="evidence" value="ECO:0007669"/>
    <property type="project" value="InterPro"/>
</dbReference>
<keyword evidence="2" id="KW-1185">Reference proteome</keyword>
<evidence type="ECO:0000313" key="2">
    <source>
        <dbReference type="Proteomes" id="UP000000311"/>
    </source>
</evidence>
<dbReference type="Gene3D" id="2.40.70.10">
    <property type="entry name" value="Acid Proteases"/>
    <property type="match status" value="1"/>
</dbReference>
<proteinExistence type="predicted"/>
<dbReference type="PROSITE" id="PS00141">
    <property type="entry name" value="ASP_PROTEASE"/>
    <property type="match status" value="1"/>
</dbReference>